<protein>
    <submittedName>
        <fullName evidence="2">RDD family protein</fullName>
    </submittedName>
</protein>
<reference evidence="2 3" key="1">
    <citation type="submission" date="2021-12" db="EMBL/GenBank/DDBJ databases">
        <title>Genome sequence of Kibdelosporangium philippinense ATCC 49844.</title>
        <authorList>
            <person name="Fedorov E.A."/>
            <person name="Omeragic M."/>
            <person name="Shalygina K.F."/>
            <person name="Maclea K.S."/>
        </authorList>
    </citation>
    <scope>NUCLEOTIDE SEQUENCE [LARGE SCALE GENOMIC DNA]</scope>
    <source>
        <strain evidence="2 3">ATCC 49844</strain>
    </source>
</reference>
<keyword evidence="1" id="KW-0472">Membrane</keyword>
<proteinExistence type="predicted"/>
<gene>
    <name evidence="2" type="ORF">LWC34_24290</name>
</gene>
<comment type="caution">
    <text evidence="2">The sequence shown here is derived from an EMBL/GenBank/DDBJ whole genome shotgun (WGS) entry which is preliminary data.</text>
</comment>
<dbReference type="RefSeq" id="WP_233727445.1">
    <property type="nucleotide sequence ID" value="NZ_JAJVCN010000002.1"/>
</dbReference>
<organism evidence="2 3">
    <name type="scientific">Kibdelosporangium philippinense</name>
    <dbReference type="NCBI Taxonomy" id="211113"/>
    <lineage>
        <taxon>Bacteria</taxon>
        <taxon>Bacillati</taxon>
        <taxon>Actinomycetota</taxon>
        <taxon>Actinomycetes</taxon>
        <taxon>Pseudonocardiales</taxon>
        <taxon>Pseudonocardiaceae</taxon>
        <taxon>Kibdelosporangium</taxon>
    </lineage>
</organism>
<keyword evidence="3" id="KW-1185">Reference proteome</keyword>
<evidence type="ECO:0000256" key="1">
    <source>
        <dbReference type="SAM" id="Phobius"/>
    </source>
</evidence>
<evidence type="ECO:0000313" key="3">
    <source>
        <dbReference type="Proteomes" id="UP001521150"/>
    </source>
</evidence>
<feature type="transmembrane region" description="Helical" evidence="1">
    <location>
        <begin position="68"/>
        <end position="88"/>
    </location>
</feature>
<keyword evidence="1" id="KW-1133">Transmembrane helix</keyword>
<dbReference type="Proteomes" id="UP001521150">
    <property type="component" value="Unassembled WGS sequence"/>
</dbReference>
<accession>A0ABS8ZDL6</accession>
<sequence length="136" mass="14771">MSWTAEVISVRRRDLRETVAITPTGAHADPRFPSPTGIRQVVSFAIDLVVHAGVPFGIAYALDLSSPMFLVVWIGGFFALSILDRIFVQRATQATIGKAITALRVVERYSGEPPQLRALIGDWLFGALRVAAALVP</sequence>
<name>A0ABS8ZDL6_9PSEU</name>
<evidence type="ECO:0000313" key="2">
    <source>
        <dbReference type="EMBL" id="MCE7005925.1"/>
    </source>
</evidence>
<keyword evidence="1" id="KW-0812">Transmembrane</keyword>
<feature type="transmembrane region" description="Helical" evidence="1">
    <location>
        <begin position="41"/>
        <end position="62"/>
    </location>
</feature>
<dbReference type="EMBL" id="JAJVCN010000002">
    <property type="protein sequence ID" value="MCE7005925.1"/>
    <property type="molecule type" value="Genomic_DNA"/>
</dbReference>